<dbReference type="AlphaFoldDB" id="A0A0K2YBZ6"/>
<evidence type="ECO:0000313" key="2">
    <source>
        <dbReference type="EMBL" id="CRI34510.1"/>
    </source>
</evidence>
<accession>A0A0K2YBZ6</accession>
<sequence>MSQKDNLYFGGGSLYIIPFNNGVPDESQWLDIGCLELSLSKDSQKTTAWTRANGAKQKLAEITTEENYTLKIKGNNFSPEALSLVVGSFVEETTIKQGQPLPYGGTAAKDTFIKSLNAGSRSEQVTCRLEFIGRPVMGKFVHAIFYEVNLSLDGDLNLMAEEFSSLGLSGACVATDQGVYTYYYSDESGQTQSTQSNAPTQTTSQSTTTGGQSTSAQTQSTQSNAPTQTTSQSGALPSNDNDLEKMVEDLEDQAIKDGTASASAVKAARAKTKAANPDLQVEGA</sequence>
<dbReference type="GeneID" id="76197061"/>
<gene>
    <name evidence="2" type="ORF">HHE01_13560</name>
</gene>
<evidence type="ECO:0000313" key="3">
    <source>
        <dbReference type="Proteomes" id="UP000046090"/>
    </source>
</evidence>
<evidence type="ECO:0000256" key="1">
    <source>
        <dbReference type="SAM" id="MobiDB-lite"/>
    </source>
</evidence>
<organism evidence="2 3">
    <name type="scientific">Helicobacter heilmannii</name>
    <dbReference type="NCBI Taxonomy" id="35817"/>
    <lineage>
        <taxon>Bacteria</taxon>
        <taxon>Pseudomonadati</taxon>
        <taxon>Campylobacterota</taxon>
        <taxon>Epsilonproteobacteria</taxon>
        <taxon>Campylobacterales</taxon>
        <taxon>Helicobacteraceae</taxon>
        <taxon>Helicobacter</taxon>
    </lineage>
</organism>
<proteinExistence type="predicted"/>
<dbReference type="RefSeq" id="WP_053825510.1">
    <property type="nucleotide sequence ID" value="NZ_AP026684.1"/>
</dbReference>
<feature type="region of interest" description="Disordered" evidence="1">
    <location>
        <begin position="188"/>
        <end position="252"/>
    </location>
</feature>
<reference evidence="3" key="1">
    <citation type="submission" date="2014-12" db="EMBL/GenBank/DDBJ databases">
        <authorList>
            <person name="Smet A."/>
        </authorList>
    </citation>
    <scope>NUCLEOTIDE SEQUENCE [LARGE SCALE GENOMIC DNA]</scope>
</reference>
<dbReference type="EMBL" id="CDMK01000001">
    <property type="protein sequence ID" value="CRI34510.1"/>
    <property type="molecule type" value="Genomic_DNA"/>
</dbReference>
<name>A0A0K2YBZ6_HELHE</name>
<keyword evidence="3" id="KW-1185">Reference proteome</keyword>
<protein>
    <submittedName>
        <fullName evidence="2">Uncharacterized protein</fullName>
    </submittedName>
</protein>
<feature type="compositionally biased region" description="Low complexity" evidence="1">
    <location>
        <begin position="190"/>
        <end position="233"/>
    </location>
</feature>
<dbReference type="Proteomes" id="UP000046090">
    <property type="component" value="Unassembled WGS sequence"/>
</dbReference>